<organism evidence="1 2">
    <name type="scientific">Eremothecium sinecaudum</name>
    <dbReference type="NCBI Taxonomy" id="45286"/>
    <lineage>
        <taxon>Eukaryota</taxon>
        <taxon>Fungi</taxon>
        <taxon>Dikarya</taxon>
        <taxon>Ascomycota</taxon>
        <taxon>Saccharomycotina</taxon>
        <taxon>Saccharomycetes</taxon>
        <taxon>Saccharomycetales</taxon>
        <taxon>Saccharomycetaceae</taxon>
        <taxon>Eremothecium</taxon>
    </lineage>
</organism>
<dbReference type="OrthoDB" id="244495at2759"/>
<dbReference type="AlphaFoldDB" id="A0A0X8HVE6"/>
<name>A0A0X8HVE6_9SACH</name>
<evidence type="ECO:0000313" key="2">
    <source>
        <dbReference type="Proteomes" id="UP000243052"/>
    </source>
</evidence>
<protein>
    <submittedName>
        <fullName evidence="1">HGR097Wp</fullName>
    </submittedName>
</protein>
<proteinExistence type="predicted"/>
<dbReference type="STRING" id="45286.A0A0X8HVE6"/>
<dbReference type="RefSeq" id="XP_017989432.1">
    <property type="nucleotide sequence ID" value="XM_018133943.1"/>
</dbReference>
<dbReference type="PANTHER" id="PTHR15615:SF27">
    <property type="entry name" value="PHO85 CYCLIN CLG1"/>
    <property type="match status" value="1"/>
</dbReference>
<evidence type="ECO:0000313" key="1">
    <source>
        <dbReference type="EMBL" id="AMD22436.1"/>
    </source>
</evidence>
<dbReference type="GO" id="GO:0005634">
    <property type="term" value="C:nucleus"/>
    <property type="evidence" value="ECO:0007669"/>
    <property type="project" value="TreeGrafter"/>
</dbReference>
<dbReference type="SUPFAM" id="SSF47954">
    <property type="entry name" value="Cyclin-like"/>
    <property type="match status" value="1"/>
</dbReference>
<dbReference type="GO" id="GO:0019901">
    <property type="term" value="F:protein kinase binding"/>
    <property type="evidence" value="ECO:0007669"/>
    <property type="project" value="InterPro"/>
</dbReference>
<dbReference type="InterPro" id="IPR036915">
    <property type="entry name" value="Cyclin-like_sf"/>
</dbReference>
<dbReference type="CDD" id="cd20557">
    <property type="entry name" value="CYCLIN_ScPCL1-like"/>
    <property type="match status" value="1"/>
</dbReference>
<dbReference type="GeneID" id="28725788"/>
<keyword evidence="2" id="KW-1185">Reference proteome</keyword>
<dbReference type="InterPro" id="IPR013922">
    <property type="entry name" value="Cyclin_PHO80-like"/>
</dbReference>
<sequence length="405" mass="44767">MATFMYYPKFAGAPQQSQPMAAAIGTGVNNGLPPLVPYGAYYPHQAHVAAAPVYDQRQQAAYYGHSASYMVPSTVLQYMAVPPGLSVPLQAPSMPAAVSREQVNGGVSEVLDYDLENMTSFVVQNAYLLFGNEDLNLEVMEVFVKGVSSVLNATRLPSTTIYYALDYLAKYLGRLTFGVESIGGDSINVIYQNLMIAFVLANKFNDDKTFTNRSWSQATGMNVEIINAYEREWLAALNWRLFEDGFENYEAYREAFSSFDFEKKRQQQSLLVNSQLSASNLPVLAPPLPYPASNYYAPHSPFPQQGYQTPVIAKAVKYSSPMSANVKGDLFNGSCYPAAFSSPISNSSPLPKCFKQSSYYAQPPPANSIVSVPQGSFWNTPFDRQAQYQSENNPNHSCYCHSAVY</sequence>
<dbReference type="GO" id="GO:0000307">
    <property type="term" value="C:cyclin-dependent protein kinase holoenzyme complex"/>
    <property type="evidence" value="ECO:0007669"/>
    <property type="project" value="TreeGrafter"/>
</dbReference>
<dbReference type="Gene3D" id="1.10.472.10">
    <property type="entry name" value="Cyclin-like"/>
    <property type="match status" value="1"/>
</dbReference>
<reference evidence="1 2" key="1">
    <citation type="submission" date="2016-01" db="EMBL/GenBank/DDBJ databases">
        <title>Genome sequence of the yeast Holleya sinecauda.</title>
        <authorList>
            <person name="Dietrich F.S."/>
        </authorList>
    </citation>
    <scope>NUCLEOTIDE SEQUENCE [LARGE SCALE GENOMIC DNA]</scope>
    <source>
        <strain evidence="1 2">ATCC 58844</strain>
    </source>
</reference>
<gene>
    <name evidence="1" type="ORF">AW171_hschr74473</name>
</gene>
<dbReference type="PANTHER" id="PTHR15615">
    <property type="match status" value="1"/>
</dbReference>
<dbReference type="EMBL" id="CP014247">
    <property type="protein sequence ID" value="AMD22436.1"/>
    <property type="molecule type" value="Genomic_DNA"/>
</dbReference>
<dbReference type="Proteomes" id="UP000243052">
    <property type="component" value="Chromosome vii"/>
</dbReference>
<dbReference type="GO" id="GO:0016538">
    <property type="term" value="F:cyclin-dependent protein serine/threonine kinase regulator activity"/>
    <property type="evidence" value="ECO:0007669"/>
    <property type="project" value="TreeGrafter"/>
</dbReference>
<accession>A0A0X8HVE6</accession>